<accession>K2PBL0</accession>
<protein>
    <submittedName>
        <fullName evidence="3">Uncharacterized protein</fullName>
    </submittedName>
</protein>
<keyword evidence="2" id="KW-1133">Transmembrane helix</keyword>
<dbReference type="EMBL" id="AHKC01005597">
    <property type="protein sequence ID" value="EKF38487.1"/>
    <property type="molecule type" value="Genomic_DNA"/>
</dbReference>
<organism evidence="3 4">
    <name type="scientific">Trypanosoma cruzi marinkellei</name>
    <dbReference type="NCBI Taxonomy" id="85056"/>
    <lineage>
        <taxon>Eukaryota</taxon>
        <taxon>Discoba</taxon>
        <taxon>Euglenozoa</taxon>
        <taxon>Kinetoplastea</taxon>
        <taxon>Metakinetoplastina</taxon>
        <taxon>Trypanosomatida</taxon>
        <taxon>Trypanosomatidae</taxon>
        <taxon>Trypanosoma</taxon>
        <taxon>Schizotrypanum</taxon>
    </lineage>
</organism>
<feature type="transmembrane region" description="Helical" evidence="2">
    <location>
        <begin position="7"/>
        <end position="32"/>
    </location>
</feature>
<dbReference type="OrthoDB" id="241380at2759"/>
<evidence type="ECO:0000313" key="4">
    <source>
        <dbReference type="Proteomes" id="UP000007350"/>
    </source>
</evidence>
<dbReference type="PROSITE" id="PS51257">
    <property type="entry name" value="PROKAR_LIPOPROTEIN"/>
    <property type="match status" value="1"/>
</dbReference>
<feature type="region of interest" description="Disordered" evidence="1">
    <location>
        <begin position="91"/>
        <end position="126"/>
    </location>
</feature>
<keyword evidence="2" id="KW-0812">Transmembrane</keyword>
<evidence type="ECO:0000313" key="3">
    <source>
        <dbReference type="EMBL" id="EKF38487.1"/>
    </source>
</evidence>
<gene>
    <name evidence="3" type="ORF">MOQ_001307</name>
</gene>
<dbReference type="AlphaFoldDB" id="K2PBL0"/>
<dbReference type="Proteomes" id="UP000007350">
    <property type="component" value="Unassembled WGS sequence"/>
</dbReference>
<keyword evidence="2" id="KW-0472">Membrane</keyword>
<proteinExistence type="predicted"/>
<reference evidence="3 4" key="1">
    <citation type="journal article" date="2012" name="BMC Genomics">
        <title>Comparative genomic analysis of human infective Trypanosoma cruzi lineages with the bat-restricted subspecies T. cruzi marinkellei.</title>
        <authorList>
            <person name="Franzen O."/>
            <person name="Talavera-Lopez C."/>
            <person name="Ochaya S."/>
            <person name="Butler C.E."/>
            <person name="Messenger L.A."/>
            <person name="Lewis M.D."/>
            <person name="Llewellyn M.S."/>
            <person name="Marinkelle C.J."/>
            <person name="Tyler K.M."/>
            <person name="Miles M.A."/>
            <person name="Andersson B."/>
        </authorList>
    </citation>
    <scope>NUCLEOTIDE SEQUENCE [LARGE SCALE GENOMIC DNA]</scope>
    <source>
        <strain evidence="3 4">B7</strain>
    </source>
</reference>
<name>K2PBL0_TRYCR</name>
<sequence length="707" mass="81104">MRIVNFIYFFSIFLFVFFFFFCCVCVSSFFFFSSCMPSRSSFKRQDNRIGLNSSRVQNVIPPLTLFLNSSDPEVLVQLKLESTRGFVNLSGGRGTRNRPLPRFETGRSIQQEGQEEEEEEGTNSISSKGFCQGKKMSFMFKKKTKKSILHSDEIMSPGCPKSFFPGEGGYMNKRDSDNSVSNTRKQQPLFCNQHRYALMYDMNALEMEQRMEIWKEFIQELYILFMEQELIRWSLWKASVYNTGAMFNEARNIIASFFNCLVEIDLDTSYTEYNSIGVESTSLSPRKYWWPGWYRVVRPWRKQQHVSQKGTDAVVSTSISNIGSCLKNNASGRSSTPRSVIGGELERVNAALRVHFIEYVILNLRYKLWEEVLLSSRSIMKDNMDELEYRQNSSFSLASSQSKGIHSRWEVFLGGLRSGACSKVPKAFDLSVSLYFDLISDVSASSQRSRTYGHTTGGQYKYKRLGLNSFVHNVHQSVATNFAGTGGTSTQVYSEDDNTVSVGSDILDVDTGPGEDASLLYRSFCGANDWILNTPLSFLSVTDPMNVTSPAVHTKDHFKLNDSSLLESTVSPVTRPSFITHLGKHLALPLSLEHLERHEIMNYEALEFKQILRSTEREWTWSMETFMPNISIERGMSQLQWRRIRSMLLQMVEEKSIIFMRYKNEMRLMGLYLDFLGVVSTLERSAMNFFHFFRFGLENCSSVTSLL</sequence>
<evidence type="ECO:0000256" key="2">
    <source>
        <dbReference type="SAM" id="Phobius"/>
    </source>
</evidence>
<evidence type="ECO:0000256" key="1">
    <source>
        <dbReference type="SAM" id="MobiDB-lite"/>
    </source>
</evidence>
<keyword evidence="4" id="KW-1185">Reference proteome</keyword>
<comment type="caution">
    <text evidence="3">The sequence shown here is derived from an EMBL/GenBank/DDBJ whole genome shotgun (WGS) entry which is preliminary data.</text>
</comment>